<reference evidence="1 2" key="1">
    <citation type="journal article" date="2012" name="J. Bacteriol.">
        <title>Draft Genome Sequence of Novosphingobium nitrogenifigens Y88T.</title>
        <authorList>
            <person name="Strabala T.J."/>
            <person name="Macdonald L."/>
            <person name="Liu V."/>
            <person name="Smit A.M."/>
        </authorList>
    </citation>
    <scope>NUCLEOTIDE SEQUENCE [LARGE SCALE GENOMIC DNA]</scope>
    <source>
        <strain evidence="1 2">DSM 19370</strain>
    </source>
</reference>
<accession>F1ZB24</accession>
<organism evidence="1 2">
    <name type="scientific">Novosphingobium nitrogenifigens DSM 19370</name>
    <dbReference type="NCBI Taxonomy" id="983920"/>
    <lineage>
        <taxon>Bacteria</taxon>
        <taxon>Pseudomonadati</taxon>
        <taxon>Pseudomonadota</taxon>
        <taxon>Alphaproteobacteria</taxon>
        <taxon>Sphingomonadales</taxon>
        <taxon>Sphingomonadaceae</taxon>
        <taxon>Novosphingobium</taxon>
    </lineage>
</organism>
<dbReference type="STRING" id="983920.Y88_0161"/>
<evidence type="ECO:0000313" key="2">
    <source>
        <dbReference type="Proteomes" id="UP000004728"/>
    </source>
</evidence>
<name>F1ZB24_9SPHN</name>
<sequence>MRRQGSRSGSMRASPAQGLDTRALTVLWALRQGRLHLGRALHACRLAPDLRLQTVHAFIPCIPQWELAR</sequence>
<dbReference type="Proteomes" id="UP000004728">
    <property type="component" value="Unassembled WGS sequence"/>
</dbReference>
<keyword evidence="2" id="KW-1185">Reference proteome</keyword>
<dbReference type="AlphaFoldDB" id="F1ZB24"/>
<proteinExistence type="predicted"/>
<comment type="caution">
    <text evidence="1">The sequence shown here is derived from an EMBL/GenBank/DDBJ whole genome shotgun (WGS) entry which is preliminary data.</text>
</comment>
<dbReference type="EMBL" id="AEWJ01000044">
    <property type="protein sequence ID" value="EGD58109.1"/>
    <property type="molecule type" value="Genomic_DNA"/>
</dbReference>
<dbReference type="InParanoid" id="F1ZB24"/>
<protein>
    <submittedName>
        <fullName evidence="1">Uncharacterized protein</fullName>
    </submittedName>
</protein>
<dbReference type="HOGENOM" id="CLU_2771775_0_0_5"/>
<gene>
    <name evidence="1" type="ORF">Y88_0161</name>
</gene>
<evidence type="ECO:0000313" key="1">
    <source>
        <dbReference type="EMBL" id="EGD58109.1"/>
    </source>
</evidence>